<name>A0A1M6PUM1_9PROT</name>
<evidence type="ECO:0000313" key="2">
    <source>
        <dbReference type="EMBL" id="SHK11606.1"/>
    </source>
</evidence>
<feature type="transmembrane region" description="Helical" evidence="1">
    <location>
        <begin position="452"/>
        <end position="470"/>
    </location>
</feature>
<feature type="transmembrane region" description="Helical" evidence="1">
    <location>
        <begin position="128"/>
        <end position="146"/>
    </location>
</feature>
<feature type="transmembrane region" description="Helical" evidence="1">
    <location>
        <begin position="152"/>
        <end position="175"/>
    </location>
</feature>
<dbReference type="EMBL" id="FQZF01000032">
    <property type="protein sequence ID" value="SHK11606.1"/>
    <property type="molecule type" value="Genomic_DNA"/>
</dbReference>
<feature type="transmembrane region" description="Helical" evidence="1">
    <location>
        <begin position="427"/>
        <end position="446"/>
    </location>
</feature>
<dbReference type="GO" id="GO:0005886">
    <property type="term" value="C:plasma membrane"/>
    <property type="evidence" value="ECO:0007669"/>
    <property type="project" value="InterPro"/>
</dbReference>
<evidence type="ECO:0000313" key="3">
    <source>
        <dbReference type="Proteomes" id="UP000184387"/>
    </source>
</evidence>
<keyword evidence="1" id="KW-1133">Transmembrane helix</keyword>
<evidence type="ECO:0000256" key="1">
    <source>
        <dbReference type="SAM" id="Phobius"/>
    </source>
</evidence>
<sequence>MSGAVTGLAAPASPAQRLWRARPRLPPGWKHVLRTLTAFSLALYTAYALELESPSSAGLTVLIIAASSRGAILSKSIYRLLGSAVGGVVAILLVSLFAQAPWLFIAAFSLWLGLCTFLASLLRYFRSYGAVLAGYTIAIVGIPALANPDNVLILACGRVAVVSIGVLSTAFVFLVTDMGRDRSELIGSVGRLTAATARFIRDILAGAVSAETLAQGIQVVRAVEALDQTVEFSALEDTGIGRHAPDIRLAGAALLALLVSGRRTAALLQRPELSARADVTAASERVEDLVGRIATLLPDRDKVEPLRDDIRVARADLRGLAEACRDIDALAALLRAEALLRQFAAALATLVALHDDVPRAQSLRLKAYVNPVTALRNGTRAALAVFLGGAFWIVSGWSSGGAMLALLGPICALMGTLDSAAAASIGFFKGMLVATAVGLAVTYGVLPLMTGFPLLLLTMLPVIAAGLLVMQRPGMIGPATSFVMFFVVTVSPTNPMNYNLAGGLDGAVAYLLGGACSVLSFFVLLPANPPAEARVLQRSLRRSVRDLSRGRLPGWLRWEHLQYQKLVRLSQRLAAIAPARSAAALVDGGDVILLGRTMIRVRRLLDGPALPAEARPVVQQAISAFRQVIVAPHAAAGAARAAAHRLAGPADASYATLEAAALLNEMAALTDSHADFLARGEFWAASRPEAA</sequence>
<dbReference type="Pfam" id="PF04632">
    <property type="entry name" value="FUSC"/>
    <property type="match status" value="1"/>
</dbReference>
<keyword evidence="3" id="KW-1185">Reference proteome</keyword>
<dbReference type="AlphaFoldDB" id="A0A1M6PUM1"/>
<dbReference type="Proteomes" id="UP000184387">
    <property type="component" value="Unassembled WGS sequence"/>
</dbReference>
<dbReference type="STRING" id="198092.SAMN02745194_04210"/>
<feature type="transmembrane region" description="Helical" evidence="1">
    <location>
        <begin position="102"/>
        <end position="121"/>
    </location>
</feature>
<proteinExistence type="predicted"/>
<reference evidence="2 3" key="1">
    <citation type="submission" date="2016-11" db="EMBL/GenBank/DDBJ databases">
        <authorList>
            <person name="Jaros S."/>
            <person name="Januszkiewicz K."/>
            <person name="Wedrychowicz H."/>
        </authorList>
    </citation>
    <scope>NUCLEOTIDE SEQUENCE [LARGE SCALE GENOMIC DNA]</scope>
    <source>
        <strain evidence="2 3">DSM 14916</strain>
    </source>
</reference>
<organism evidence="2 3">
    <name type="scientific">Muricoccus roseus</name>
    <dbReference type="NCBI Taxonomy" id="198092"/>
    <lineage>
        <taxon>Bacteria</taxon>
        <taxon>Pseudomonadati</taxon>
        <taxon>Pseudomonadota</taxon>
        <taxon>Alphaproteobacteria</taxon>
        <taxon>Acetobacterales</taxon>
        <taxon>Roseomonadaceae</taxon>
        <taxon>Muricoccus</taxon>
    </lineage>
</organism>
<accession>A0A1M6PUM1</accession>
<feature type="transmembrane region" description="Helical" evidence="1">
    <location>
        <begin position="77"/>
        <end position="96"/>
    </location>
</feature>
<keyword evidence="1" id="KW-0472">Membrane</keyword>
<feature type="transmembrane region" description="Helical" evidence="1">
    <location>
        <begin position="374"/>
        <end position="394"/>
    </location>
</feature>
<protein>
    <submittedName>
        <fullName evidence="2">Uncharacterized membrane protein YccC</fullName>
    </submittedName>
</protein>
<dbReference type="OrthoDB" id="8005649at2"/>
<feature type="transmembrane region" description="Helical" evidence="1">
    <location>
        <begin position="507"/>
        <end position="527"/>
    </location>
</feature>
<keyword evidence="1" id="KW-0812">Transmembrane</keyword>
<dbReference type="GO" id="GO:0022857">
    <property type="term" value="F:transmembrane transporter activity"/>
    <property type="evidence" value="ECO:0007669"/>
    <property type="project" value="InterPro"/>
</dbReference>
<gene>
    <name evidence="2" type="ORF">SAMN02745194_04210</name>
</gene>
<dbReference type="RefSeq" id="WP_073138418.1">
    <property type="nucleotide sequence ID" value="NZ_FQZF01000032.1"/>
</dbReference>
<dbReference type="InterPro" id="IPR006726">
    <property type="entry name" value="PHBA_efflux_AaeB/fusaric-R"/>
</dbReference>